<evidence type="ECO:0000313" key="2">
    <source>
        <dbReference type="Proteomes" id="UP000887566"/>
    </source>
</evidence>
<evidence type="ECO:0000256" key="1">
    <source>
        <dbReference type="SAM" id="Phobius"/>
    </source>
</evidence>
<keyword evidence="1" id="KW-1133">Transmembrane helix</keyword>
<keyword evidence="1" id="KW-0472">Membrane</keyword>
<name>A0A914VBE6_9BILA</name>
<organism evidence="2 3">
    <name type="scientific">Plectus sambesii</name>
    <dbReference type="NCBI Taxonomy" id="2011161"/>
    <lineage>
        <taxon>Eukaryota</taxon>
        <taxon>Metazoa</taxon>
        <taxon>Ecdysozoa</taxon>
        <taxon>Nematoda</taxon>
        <taxon>Chromadorea</taxon>
        <taxon>Plectida</taxon>
        <taxon>Plectina</taxon>
        <taxon>Plectoidea</taxon>
        <taxon>Plectidae</taxon>
        <taxon>Plectus</taxon>
    </lineage>
</organism>
<dbReference type="AlphaFoldDB" id="A0A914VBE6"/>
<dbReference type="Proteomes" id="UP000887566">
    <property type="component" value="Unplaced"/>
</dbReference>
<sequence>MPMSDIQPLSGMAFNKNDKKYFCCWGVLHATICFVGLLFLCIFFIVGCAIIKNFLITDNIPIAQRNLLAFVLITISVITAWIMLQFWHLYTFLKCSEYLSDKKEANVTSTVMYHNGNTTGNQRVVQTK</sequence>
<protein>
    <submittedName>
        <fullName evidence="3">Palmitoyltransferase</fullName>
    </submittedName>
</protein>
<evidence type="ECO:0000313" key="3">
    <source>
        <dbReference type="WBParaSite" id="PSAMB.scaffold1673size28823.g14463.t1"/>
    </source>
</evidence>
<feature type="transmembrane region" description="Helical" evidence="1">
    <location>
        <begin position="67"/>
        <end position="93"/>
    </location>
</feature>
<feature type="transmembrane region" description="Helical" evidence="1">
    <location>
        <begin position="21"/>
        <end position="47"/>
    </location>
</feature>
<keyword evidence="2" id="KW-1185">Reference proteome</keyword>
<proteinExistence type="predicted"/>
<keyword evidence="1" id="KW-0812">Transmembrane</keyword>
<reference evidence="3" key="1">
    <citation type="submission" date="2022-11" db="UniProtKB">
        <authorList>
            <consortium name="WormBaseParasite"/>
        </authorList>
    </citation>
    <scope>IDENTIFICATION</scope>
</reference>
<dbReference type="WBParaSite" id="PSAMB.scaffold1673size28823.g14463.t1">
    <property type="protein sequence ID" value="PSAMB.scaffold1673size28823.g14463.t1"/>
    <property type="gene ID" value="PSAMB.scaffold1673size28823.g14463"/>
</dbReference>
<accession>A0A914VBE6</accession>